<organism evidence="3 4">
    <name type="scientific">Tagetes erecta</name>
    <name type="common">African marigold</name>
    <dbReference type="NCBI Taxonomy" id="13708"/>
    <lineage>
        <taxon>Eukaryota</taxon>
        <taxon>Viridiplantae</taxon>
        <taxon>Streptophyta</taxon>
        <taxon>Embryophyta</taxon>
        <taxon>Tracheophyta</taxon>
        <taxon>Spermatophyta</taxon>
        <taxon>Magnoliopsida</taxon>
        <taxon>eudicotyledons</taxon>
        <taxon>Gunneridae</taxon>
        <taxon>Pentapetalae</taxon>
        <taxon>asterids</taxon>
        <taxon>campanulids</taxon>
        <taxon>Asterales</taxon>
        <taxon>Asteraceae</taxon>
        <taxon>Asteroideae</taxon>
        <taxon>Heliantheae alliance</taxon>
        <taxon>Tageteae</taxon>
        <taxon>Tagetes</taxon>
    </lineage>
</organism>
<feature type="region of interest" description="Disordered" evidence="1">
    <location>
        <begin position="109"/>
        <end position="129"/>
    </location>
</feature>
<dbReference type="PANTHER" id="PTHR36733:SF1">
    <property type="entry name" value="CELL WALL PROTEIN-RELATED"/>
    <property type="match status" value="1"/>
</dbReference>
<proteinExistence type="predicted"/>
<dbReference type="AlphaFoldDB" id="A0AAD8P9Y8"/>
<evidence type="ECO:0008006" key="5">
    <source>
        <dbReference type="Google" id="ProtNLM"/>
    </source>
</evidence>
<feature type="signal peptide" evidence="2">
    <location>
        <begin position="1"/>
        <end position="25"/>
    </location>
</feature>
<dbReference type="InterPro" id="IPR034565">
    <property type="entry name" value="Put_cell_wall"/>
</dbReference>
<keyword evidence="2" id="KW-0732">Signal</keyword>
<dbReference type="PANTHER" id="PTHR36733">
    <property type="entry name" value="CELL WALL PROTEIN-RELATED"/>
    <property type="match status" value="1"/>
</dbReference>
<evidence type="ECO:0000256" key="1">
    <source>
        <dbReference type="SAM" id="MobiDB-lite"/>
    </source>
</evidence>
<gene>
    <name evidence="3" type="ORF">QVD17_03744</name>
</gene>
<keyword evidence="4" id="KW-1185">Reference proteome</keyword>
<evidence type="ECO:0000313" key="3">
    <source>
        <dbReference type="EMBL" id="KAK1437944.1"/>
    </source>
</evidence>
<dbReference type="EMBL" id="JAUHHV010000001">
    <property type="protein sequence ID" value="KAK1437944.1"/>
    <property type="molecule type" value="Genomic_DNA"/>
</dbReference>
<feature type="chain" id="PRO_5042150540" description="Cell wall protein" evidence="2">
    <location>
        <begin position="26"/>
        <end position="129"/>
    </location>
</feature>
<dbReference type="Proteomes" id="UP001229421">
    <property type="component" value="Unassembled WGS sequence"/>
</dbReference>
<evidence type="ECO:0000256" key="2">
    <source>
        <dbReference type="SAM" id="SignalP"/>
    </source>
</evidence>
<sequence>MANTHHSIMALILLFHILTTIVVSGRDIPNTNQDGVKHPESFIKHDRGYLIPGVGRGIKPKCKDGFNPFTYNPVTGGNDGGIRGHNLPRIGRVGGGSFLPGGDDTFVPNPGFEVPSPGVGSTAPGPISN</sequence>
<name>A0AAD8P9Y8_TARER</name>
<reference evidence="3" key="1">
    <citation type="journal article" date="2023" name="bioRxiv">
        <title>Improved chromosome-level genome assembly for marigold (Tagetes erecta).</title>
        <authorList>
            <person name="Jiang F."/>
            <person name="Yuan L."/>
            <person name="Wang S."/>
            <person name="Wang H."/>
            <person name="Xu D."/>
            <person name="Wang A."/>
            <person name="Fan W."/>
        </authorList>
    </citation>
    <scope>NUCLEOTIDE SEQUENCE</scope>
    <source>
        <strain evidence="3">WSJ</strain>
        <tissue evidence="3">Leaf</tissue>
    </source>
</reference>
<accession>A0AAD8P9Y8</accession>
<protein>
    <recommendedName>
        <fullName evidence="5">Cell wall protein</fullName>
    </recommendedName>
</protein>
<comment type="caution">
    <text evidence="3">The sequence shown here is derived from an EMBL/GenBank/DDBJ whole genome shotgun (WGS) entry which is preliminary data.</text>
</comment>
<evidence type="ECO:0000313" key="4">
    <source>
        <dbReference type="Proteomes" id="UP001229421"/>
    </source>
</evidence>